<dbReference type="EMBL" id="CAJJDP010000078">
    <property type="protein sequence ID" value="CAD8182671.1"/>
    <property type="molecule type" value="Genomic_DNA"/>
</dbReference>
<feature type="signal peptide" evidence="1">
    <location>
        <begin position="1"/>
        <end position="21"/>
    </location>
</feature>
<gene>
    <name evidence="2" type="ORF">POCTA_138.1.T0790159</name>
</gene>
<proteinExistence type="predicted"/>
<comment type="caution">
    <text evidence="2">The sequence shown here is derived from an EMBL/GenBank/DDBJ whole genome shotgun (WGS) entry which is preliminary data.</text>
</comment>
<dbReference type="Proteomes" id="UP000683925">
    <property type="component" value="Unassembled WGS sequence"/>
</dbReference>
<protein>
    <submittedName>
        <fullName evidence="2">Uncharacterized protein</fullName>
    </submittedName>
</protein>
<sequence>MSHLLKEFLIVFLLLFNAIDGIGDLIDIIEDAMIVAEQAELVQKHSEYHPRQGLRTYQS</sequence>
<accession>A0A8S1W0P1</accession>
<keyword evidence="3" id="KW-1185">Reference proteome</keyword>
<organism evidence="2 3">
    <name type="scientific">Paramecium octaurelia</name>
    <dbReference type="NCBI Taxonomy" id="43137"/>
    <lineage>
        <taxon>Eukaryota</taxon>
        <taxon>Sar</taxon>
        <taxon>Alveolata</taxon>
        <taxon>Ciliophora</taxon>
        <taxon>Intramacronucleata</taxon>
        <taxon>Oligohymenophorea</taxon>
        <taxon>Peniculida</taxon>
        <taxon>Parameciidae</taxon>
        <taxon>Paramecium</taxon>
    </lineage>
</organism>
<reference evidence="2" key="1">
    <citation type="submission" date="2021-01" db="EMBL/GenBank/DDBJ databases">
        <authorList>
            <consortium name="Genoscope - CEA"/>
            <person name="William W."/>
        </authorList>
    </citation>
    <scope>NUCLEOTIDE SEQUENCE</scope>
</reference>
<evidence type="ECO:0000313" key="3">
    <source>
        <dbReference type="Proteomes" id="UP000683925"/>
    </source>
</evidence>
<keyword evidence="1" id="KW-0732">Signal</keyword>
<dbReference type="AlphaFoldDB" id="A0A8S1W0P1"/>
<evidence type="ECO:0000313" key="2">
    <source>
        <dbReference type="EMBL" id="CAD8182671.1"/>
    </source>
</evidence>
<feature type="chain" id="PRO_5035812106" evidence="1">
    <location>
        <begin position="22"/>
        <end position="59"/>
    </location>
</feature>
<name>A0A8S1W0P1_PAROT</name>
<evidence type="ECO:0000256" key="1">
    <source>
        <dbReference type="SAM" id="SignalP"/>
    </source>
</evidence>